<dbReference type="Proteomes" id="UP000673552">
    <property type="component" value="Chromosome 34"/>
</dbReference>
<gene>
    <name evidence="2" type="ORF">LSCM1_02225</name>
</gene>
<evidence type="ECO:0000313" key="3">
    <source>
        <dbReference type="Proteomes" id="UP000673552"/>
    </source>
</evidence>
<name>A0A836KDB0_9TRYP</name>
<dbReference type="GeneID" id="92512322"/>
<dbReference type="RefSeq" id="XP_067175185.1">
    <property type="nucleotide sequence ID" value="XM_067319810.1"/>
</dbReference>
<feature type="region of interest" description="Disordered" evidence="1">
    <location>
        <begin position="300"/>
        <end position="321"/>
    </location>
</feature>
<sequence length="321" mass="35630">MMTVVFDADALKSWTLRLREMAIGGELGKEQVLSSLDFLEQLGHMTEHRPPTAMQRRRHESHLTDAASSQHTRVSAGTQLWTVHPIHYTHHVLNKVRRGRQLRALSRRLGVLAADLHAVSLDLWRLLQASSSRHPRAASQRIGDRSGAETPDRAASVATAAFPARSVSTSLSPSTCQTLRSLFGKYPSFDADLLHWPSRTEPLSTRAASLHASMLLKSKLDASAQTTQKFVAEQDAVNTPRERLLFLCRRCRQDGRAGYQVAQGRVQLTQVNDIGSAKRERGRQATLPSPSMRYSVTHRGHHAVSGNGGAQRSHRRPLSDL</sequence>
<evidence type="ECO:0000313" key="2">
    <source>
        <dbReference type="EMBL" id="KAG5468247.1"/>
    </source>
</evidence>
<keyword evidence="3" id="KW-1185">Reference proteome</keyword>
<dbReference type="KEGG" id="lmat:92512322"/>
<organism evidence="2 3">
    <name type="scientific">Leishmania martiniquensis</name>
    <dbReference type="NCBI Taxonomy" id="1580590"/>
    <lineage>
        <taxon>Eukaryota</taxon>
        <taxon>Discoba</taxon>
        <taxon>Euglenozoa</taxon>
        <taxon>Kinetoplastea</taxon>
        <taxon>Metakinetoplastina</taxon>
        <taxon>Trypanosomatida</taxon>
        <taxon>Trypanosomatidae</taxon>
        <taxon>Leishmaniinae</taxon>
        <taxon>Leishmania</taxon>
    </lineage>
</organism>
<comment type="caution">
    <text evidence="2">The sequence shown here is derived from an EMBL/GenBank/DDBJ whole genome shotgun (WGS) entry which is preliminary data.</text>
</comment>
<evidence type="ECO:0000256" key="1">
    <source>
        <dbReference type="SAM" id="MobiDB-lite"/>
    </source>
</evidence>
<dbReference type="AlphaFoldDB" id="A0A836KDB0"/>
<protein>
    <submittedName>
        <fullName evidence="2">Uncharacterized protein</fullName>
    </submittedName>
</protein>
<reference evidence="2 3" key="1">
    <citation type="submission" date="2021-03" db="EMBL/GenBank/DDBJ databases">
        <title>Leishmania (Mundinia) martiniquensis Genome sequencing and assembly.</title>
        <authorList>
            <person name="Almutairi H."/>
            <person name="Gatherer D."/>
        </authorList>
    </citation>
    <scope>NUCLEOTIDE SEQUENCE [LARGE SCALE GENOMIC DNA]</scope>
    <source>
        <strain evidence="2">LSCM1</strain>
    </source>
</reference>
<dbReference type="OrthoDB" id="261620at2759"/>
<proteinExistence type="predicted"/>
<feature type="compositionally biased region" description="Basic residues" evidence="1">
    <location>
        <begin position="312"/>
        <end position="321"/>
    </location>
</feature>
<accession>A0A836KDB0</accession>
<dbReference type="EMBL" id="JAFEUZ010000034">
    <property type="protein sequence ID" value="KAG5468247.1"/>
    <property type="molecule type" value="Genomic_DNA"/>
</dbReference>